<gene>
    <name evidence="2" type="primary">Necator_chrII.g5910</name>
    <name evidence="2" type="ORF">RB195_018117</name>
</gene>
<proteinExistence type="predicted"/>
<reference evidence="2 3" key="1">
    <citation type="submission" date="2023-08" db="EMBL/GenBank/DDBJ databases">
        <title>A Necator americanus chromosomal reference genome.</title>
        <authorList>
            <person name="Ilik V."/>
            <person name="Petrzelkova K.J."/>
            <person name="Pardy F."/>
            <person name="Fuh T."/>
            <person name="Niatou-Singa F.S."/>
            <person name="Gouil Q."/>
            <person name="Baker L."/>
            <person name="Ritchie M.E."/>
            <person name="Jex A.R."/>
            <person name="Gazzola D."/>
            <person name="Li H."/>
            <person name="Toshio Fujiwara R."/>
            <person name="Zhan B."/>
            <person name="Aroian R.V."/>
            <person name="Pafco B."/>
            <person name="Schwarz E.M."/>
        </authorList>
    </citation>
    <scope>NUCLEOTIDE SEQUENCE [LARGE SCALE GENOMIC DNA]</scope>
    <source>
        <strain evidence="2 3">Aroian</strain>
        <tissue evidence="2">Whole animal</tissue>
    </source>
</reference>
<feature type="region of interest" description="Disordered" evidence="1">
    <location>
        <begin position="32"/>
        <end position="55"/>
    </location>
</feature>
<sequence length="450" mass="51380">MVGISNQFTPTPTVNKYAHSAESMTEIANLPALAHSPYSDRRRSSSTKSDNQTINKRKLTLDSIYDLHQIPCPFSNQHNKEEHIGSKKRRSFTEESRYELDQIPDPFQPRELQSDYLIDASYNSRPTQVQSSYAFSQPIHHYRRRNSSDLDRHDLPERDQKTMNKYVRSALSQSDLRNVPSLQSNPVCEYCGHKSSGGQTPTHSSYDYSAYAQPAVLPPPPTYMPPSWIGPQQGNPYAFYPMAYPWYTYTAHPMYHFGSPYYPPYFRPPQRSASEPSDVNAGMDQARVSDFFEPGSIQGQRHRRRFTPNNETVNKNLRGADSIAELEKVDVDFEPKRMPSNVSHGSPNEYRIRDFSVDSIRDINALPSISQMSLQQRPSAASIRVNCLFLLRLHNSSTHFRLHLKLCSNRKGAPVAASCILQNCINNFVNKCVVKIFEDRMLLSTTTDQT</sequence>
<evidence type="ECO:0000313" key="2">
    <source>
        <dbReference type="EMBL" id="KAK6734730.1"/>
    </source>
</evidence>
<protein>
    <submittedName>
        <fullName evidence="2">Uncharacterized protein</fullName>
    </submittedName>
</protein>
<organism evidence="2 3">
    <name type="scientific">Necator americanus</name>
    <name type="common">Human hookworm</name>
    <dbReference type="NCBI Taxonomy" id="51031"/>
    <lineage>
        <taxon>Eukaryota</taxon>
        <taxon>Metazoa</taxon>
        <taxon>Ecdysozoa</taxon>
        <taxon>Nematoda</taxon>
        <taxon>Chromadorea</taxon>
        <taxon>Rhabditida</taxon>
        <taxon>Rhabditina</taxon>
        <taxon>Rhabditomorpha</taxon>
        <taxon>Strongyloidea</taxon>
        <taxon>Ancylostomatidae</taxon>
        <taxon>Bunostominae</taxon>
        <taxon>Necator</taxon>
    </lineage>
</organism>
<evidence type="ECO:0000256" key="1">
    <source>
        <dbReference type="SAM" id="MobiDB-lite"/>
    </source>
</evidence>
<feature type="compositionally biased region" description="Basic and acidic residues" evidence="1">
    <location>
        <begin position="78"/>
        <end position="96"/>
    </location>
</feature>
<comment type="caution">
    <text evidence="2">The sequence shown here is derived from an EMBL/GenBank/DDBJ whole genome shotgun (WGS) entry which is preliminary data.</text>
</comment>
<dbReference type="EMBL" id="JAVFWL010000002">
    <property type="protein sequence ID" value="KAK6734730.1"/>
    <property type="molecule type" value="Genomic_DNA"/>
</dbReference>
<keyword evidence="3" id="KW-1185">Reference proteome</keyword>
<name>A0ABR1CBA8_NECAM</name>
<feature type="region of interest" description="Disordered" evidence="1">
    <location>
        <begin position="73"/>
        <end position="96"/>
    </location>
</feature>
<evidence type="ECO:0000313" key="3">
    <source>
        <dbReference type="Proteomes" id="UP001303046"/>
    </source>
</evidence>
<dbReference type="Proteomes" id="UP001303046">
    <property type="component" value="Unassembled WGS sequence"/>
</dbReference>
<accession>A0ABR1CBA8</accession>